<dbReference type="Gene3D" id="2.130.10.10">
    <property type="entry name" value="YVTN repeat-like/Quinoprotein amine dehydrogenase"/>
    <property type="match status" value="1"/>
</dbReference>
<gene>
    <name evidence="2" type="ORF">SAMN05216360_101501</name>
</gene>
<dbReference type="AlphaFoldDB" id="A0A1G9S5S7"/>
<accession>A0A1G9S5S7</accession>
<dbReference type="STRING" id="582672.SAMN05216360_101501"/>
<name>A0A1G9S5S7_9HYPH</name>
<proteinExistence type="predicted"/>
<dbReference type="InterPro" id="IPR051200">
    <property type="entry name" value="Host-pathogen_enzymatic-act"/>
</dbReference>
<dbReference type="Proteomes" id="UP000198704">
    <property type="component" value="Unassembled WGS sequence"/>
</dbReference>
<dbReference type="SUPFAM" id="SSF51004">
    <property type="entry name" value="C-terminal (heme d1) domain of cytochrome cd1-nitrite reductase"/>
    <property type="match status" value="1"/>
</dbReference>
<dbReference type="PANTHER" id="PTHR47197:SF3">
    <property type="entry name" value="DIHYDRO-HEME D1 DEHYDROGENASE"/>
    <property type="match status" value="1"/>
</dbReference>
<dbReference type="EMBL" id="FNHS01000001">
    <property type="protein sequence ID" value="SDM30751.1"/>
    <property type="molecule type" value="Genomic_DNA"/>
</dbReference>
<evidence type="ECO:0000313" key="2">
    <source>
        <dbReference type="EMBL" id="SDM30751.1"/>
    </source>
</evidence>
<feature type="chain" id="PRO_5011713147" evidence="1">
    <location>
        <begin position="25"/>
        <end position="172"/>
    </location>
</feature>
<keyword evidence="1" id="KW-0732">Signal</keyword>
<feature type="signal peptide" evidence="1">
    <location>
        <begin position="1"/>
        <end position="24"/>
    </location>
</feature>
<protein>
    <submittedName>
        <fullName evidence="2">40-residue YVTN family beta-propeller repeat-containing protein</fullName>
    </submittedName>
</protein>
<keyword evidence="3" id="KW-1185">Reference proteome</keyword>
<sequence length="172" mass="17327">MPVSRHVALFGAALALAAATPDLAAGFDSAIKNNSLALSPNGRTAAASNSDEGRVLVYDVTSGKLSRTLPGFVTPRNIVFSPDGARFYVSDSGTGRVTAHGTATGKETMALAAGPGAFGTVLSADGGTLYVNNQASSTVAVFDTKTGLPKAVVSGFDQPRQGVRLSPDGGTL</sequence>
<evidence type="ECO:0000256" key="1">
    <source>
        <dbReference type="SAM" id="SignalP"/>
    </source>
</evidence>
<dbReference type="PANTHER" id="PTHR47197">
    <property type="entry name" value="PROTEIN NIRF"/>
    <property type="match status" value="1"/>
</dbReference>
<dbReference type="InterPro" id="IPR015943">
    <property type="entry name" value="WD40/YVTN_repeat-like_dom_sf"/>
</dbReference>
<dbReference type="RefSeq" id="WP_244507397.1">
    <property type="nucleotide sequence ID" value="NZ_FNHS01000001.1"/>
</dbReference>
<evidence type="ECO:0000313" key="3">
    <source>
        <dbReference type="Proteomes" id="UP000198704"/>
    </source>
</evidence>
<reference evidence="3" key="1">
    <citation type="submission" date="2016-10" db="EMBL/GenBank/DDBJ databases">
        <authorList>
            <person name="Varghese N."/>
            <person name="Submissions S."/>
        </authorList>
    </citation>
    <scope>NUCLEOTIDE SEQUENCE [LARGE SCALE GENOMIC DNA]</scope>
    <source>
        <strain evidence="3">BL47</strain>
    </source>
</reference>
<organism evidence="2 3">
    <name type="scientific">Methylobacterium phyllostachyos</name>
    <dbReference type="NCBI Taxonomy" id="582672"/>
    <lineage>
        <taxon>Bacteria</taxon>
        <taxon>Pseudomonadati</taxon>
        <taxon>Pseudomonadota</taxon>
        <taxon>Alphaproteobacteria</taxon>
        <taxon>Hyphomicrobiales</taxon>
        <taxon>Methylobacteriaceae</taxon>
        <taxon>Methylobacterium</taxon>
    </lineage>
</organism>
<dbReference type="InterPro" id="IPR011048">
    <property type="entry name" value="Haem_d1_sf"/>
</dbReference>